<dbReference type="Proteomes" id="UP000070319">
    <property type="component" value="Unassembled WGS sequence"/>
</dbReference>
<dbReference type="AlphaFoldDB" id="A0A139KM06"/>
<proteinExistence type="predicted"/>
<dbReference type="EMBL" id="LTDF01000180">
    <property type="protein sequence ID" value="KXT40224.1"/>
    <property type="molecule type" value="Genomic_DNA"/>
</dbReference>
<dbReference type="PATRIC" id="fig|329854.7.peg.5628"/>
<protein>
    <submittedName>
        <fullName evidence="1">Uncharacterized protein</fullName>
    </submittedName>
</protein>
<organism evidence="1">
    <name type="scientific">Bacteroides intestinalis</name>
    <dbReference type="NCBI Taxonomy" id="329854"/>
    <lineage>
        <taxon>Bacteria</taxon>
        <taxon>Pseudomonadati</taxon>
        <taxon>Bacteroidota</taxon>
        <taxon>Bacteroidia</taxon>
        <taxon>Bacteroidales</taxon>
        <taxon>Bacteroidaceae</taxon>
        <taxon>Bacteroides</taxon>
    </lineage>
</organism>
<name>A0A139KM06_9BACE</name>
<sequence length="54" mass="6581">MHSNGKLPFDADRKGVFRRYHFMVKRSFPDNKVRKEAFHFQRIKRKHDSFCLLG</sequence>
<gene>
    <name evidence="1" type="ORF">HMPREF2531_05561</name>
</gene>
<comment type="caution">
    <text evidence="1">The sequence shown here is derived from an EMBL/GenBank/DDBJ whole genome shotgun (WGS) entry which is preliminary data.</text>
</comment>
<reference evidence="1 2" key="1">
    <citation type="submission" date="2016-02" db="EMBL/GenBank/DDBJ databases">
        <authorList>
            <person name="Wen L."/>
            <person name="He K."/>
            <person name="Yang H."/>
        </authorList>
    </citation>
    <scope>NUCLEOTIDE SEQUENCE [LARGE SCALE GENOMIC DNA]</scope>
    <source>
        <strain evidence="1 2">KLE1704</strain>
    </source>
</reference>
<evidence type="ECO:0000313" key="1">
    <source>
        <dbReference type="EMBL" id="KXT40224.1"/>
    </source>
</evidence>
<evidence type="ECO:0000313" key="2">
    <source>
        <dbReference type="Proteomes" id="UP000070319"/>
    </source>
</evidence>
<accession>A0A139KM06</accession>